<dbReference type="AlphaFoldDB" id="A0A1N5T945"/>
<feature type="transmembrane region" description="Helical" evidence="1">
    <location>
        <begin position="409"/>
        <end position="426"/>
    </location>
</feature>
<feature type="transmembrane region" description="Helical" evidence="1">
    <location>
        <begin position="337"/>
        <end position="357"/>
    </location>
</feature>
<sequence length="444" mass="49614">MVEQSEYPVSYSRRWRLWYLAYIFSNMSAGLLTPMIPLFISLYFRQNVVFVGIASSLSSLSSVVALILWGNISDNVKKRKIFILIGFMGSFLSLFFIMFTTNILDYIGILVVYQFFAMASVPVSTLLVIENEIESQWSKTVAVFSAISTVGTVVGLSLGLVIVVRNPSSIEILKDIYLISAFIYLVAFILAYFLLKESSTKIRRSRIPNIFSVRSFERTRYAPSYVVHIVRLFGKKRGVKTSRSLIMYIILCGLLMVGFQTFFTPYPVFLIDKYNATEDIVYIMYLLNSAFSVVSFNLSGNYIKKRSLQKAIYIPLAVRMVVFAATSIIPFMGLYSFGYMILIILIYGAMGFVWSYISITQITSVTTMADTETRGRAIGYYNSILGVGQIIGAFISGYIVIYLGFGGDFMIAAFIVAIGYIGSLKIKAGVNQTSVSRGVGVASK</sequence>
<feature type="transmembrane region" description="Helical" evidence="1">
    <location>
        <begin position="176"/>
        <end position="195"/>
    </location>
</feature>
<dbReference type="Gene3D" id="1.20.1250.20">
    <property type="entry name" value="MFS general substrate transporter like domains"/>
    <property type="match status" value="1"/>
</dbReference>
<feature type="transmembrane region" description="Helical" evidence="1">
    <location>
        <begin position="106"/>
        <end position="129"/>
    </location>
</feature>
<evidence type="ECO:0000313" key="3">
    <source>
        <dbReference type="EMBL" id="SIM44791.1"/>
    </source>
</evidence>
<feature type="domain" description="Major facilitator superfamily (MFS) profile" evidence="2">
    <location>
        <begin position="14"/>
        <end position="431"/>
    </location>
</feature>
<dbReference type="Pfam" id="PF07690">
    <property type="entry name" value="MFS_1"/>
    <property type="match status" value="1"/>
</dbReference>
<dbReference type="PANTHER" id="PTHR23518:SF2">
    <property type="entry name" value="MAJOR FACILITATOR SUPERFAMILY TRANSPORTER"/>
    <property type="match status" value="1"/>
</dbReference>
<evidence type="ECO:0000313" key="4">
    <source>
        <dbReference type="Proteomes" id="UP000195607"/>
    </source>
</evidence>
<proteinExistence type="predicted"/>
<keyword evidence="1" id="KW-0812">Transmembrane</keyword>
<dbReference type="RefSeq" id="WP_148689577.1">
    <property type="nucleotide sequence ID" value="NZ_LT671858.1"/>
</dbReference>
<dbReference type="PANTHER" id="PTHR23518">
    <property type="entry name" value="C-METHYLTRANSFERASE"/>
    <property type="match status" value="1"/>
</dbReference>
<evidence type="ECO:0000256" key="1">
    <source>
        <dbReference type="SAM" id="Phobius"/>
    </source>
</evidence>
<feature type="transmembrane region" description="Helical" evidence="1">
    <location>
        <begin position="280"/>
        <end position="299"/>
    </location>
</feature>
<feature type="transmembrane region" description="Helical" evidence="1">
    <location>
        <begin position="378"/>
        <end position="403"/>
    </location>
</feature>
<organism evidence="3 4">
    <name type="scientific">Cuniculiplasma divulgatum</name>
    <dbReference type="NCBI Taxonomy" id="1673428"/>
    <lineage>
        <taxon>Archaea</taxon>
        <taxon>Methanobacteriati</taxon>
        <taxon>Thermoplasmatota</taxon>
        <taxon>Thermoplasmata</taxon>
        <taxon>Thermoplasmatales</taxon>
        <taxon>Cuniculiplasmataceae</taxon>
        <taxon>Cuniculiplasma</taxon>
    </lineage>
</organism>
<gene>
    <name evidence="3" type="ORF">CSP5_0500</name>
</gene>
<keyword evidence="1" id="KW-0472">Membrane</keyword>
<dbReference type="PROSITE" id="PS50850">
    <property type="entry name" value="MFS"/>
    <property type="match status" value="1"/>
</dbReference>
<dbReference type="InterPro" id="IPR011701">
    <property type="entry name" value="MFS"/>
</dbReference>
<feature type="transmembrane region" description="Helical" evidence="1">
    <location>
        <begin position="20"/>
        <end position="44"/>
    </location>
</feature>
<name>A0A1N5T945_9ARCH</name>
<evidence type="ECO:0000259" key="2">
    <source>
        <dbReference type="PROSITE" id="PS50850"/>
    </source>
</evidence>
<protein>
    <submittedName>
        <fullName evidence="3">Major facilitator superfamily permease</fullName>
    </submittedName>
</protein>
<feature type="transmembrane region" description="Helical" evidence="1">
    <location>
        <begin position="311"/>
        <end position="331"/>
    </location>
</feature>
<dbReference type="InterPro" id="IPR020846">
    <property type="entry name" value="MFS_dom"/>
</dbReference>
<feature type="transmembrane region" description="Helical" evidence="1">
    <location>
        <begin position="141"/>
        <end position="164"/>
    </location>
</feature>
<dbReference type="EMBL" id="LT671858">
    <property type="protein sequence ID" value="SIM44791.1"/>
    <property type="molecule type" value="Genomic_DNA"/>
</dbReference>
<accession>A0A1N5T945</accession>
<dbReference type="GO" id="GO:0022857">
    <property type="term" value="F:transmembrane transporter activity"/>
    <property type="evidence" value="ECO:0007669"/>
    <property type="project" value="InterPro"/>
</dbReference>
<dbReference type="InterPro" id="IPR036259">
    <property type="entry name" value="MFS_trans_sf"/>
</dbReference>
<feature type="transmembrane region" description="Helical" evidence="1">
    <location>
        <begin position="50"/>
        <end position="69"/>
    </location>
</feature>
<feature type="transmembrane region" description="Helical" evidence="1">
    <location>
        <begin position="245"/>
        <end position="268"/>
    </location>
</feature>
<dbReference type="Proteomes" id="UP000195607">
    <property type="component" value="Chromosome I"/>
</dbReference>
<dbReference type="GeneID" id="41587799"/>
<reference evidence="3 4" key="1">
    <citation type="submission" date="2016-04" db="EMBL/GenBank/DDBJ databases">
        <authorList>
            <person name="Evans L.H."/>
            <person name="Alamgir A."/>
            <person name="Owens N."/>
            <person name="Weber N.D."/>
            <person name="Virtaneva K."/>
            <person name="Barbian K."/>
            <person name="Babar A."/>
            <person name="Rosenke K."/>
        </authorList>
    </citation>
    <scope>NUCLEOTIDE SEQUENCE [LARGE SCALE GENOMIC DNA]</scope>
    <source>
        <strain evidence="4">S5(T) (JCM 30642 \VKM B-2941)</strain>
    </source>
</reference>
<feature type="transmembrane region" description="Helical" evidence="1">
    <location>
        <begin position="81"/>
        <end position="100"/>
    </location>
</feature>
<keyword evidence="1" id="KW-1133">Transmembrane helix</keyword>
<dbReference type="SUPFAM" id="SSF103473">
    <property type="entry name" value="MFS general substrate transporter"/>
    <property type="match status" value="1"/>
</dbReference>